<dbReference type="GO" id="GO:0005615">
    <property type="term" value="C:extracellular space"/>
    <property type="evidence" value="ECO:0007669"/>
    <property type="project" value="TreeGrafter"/>
</dbReference>
<accession>A0A8C0IPQ4</accession>
<dbReference type="SMART" id="SM00078">
    <property type="entry name" value="IlGF"/>
    <property type="match status" value="1"/>
</dbReference>
<evidence type="ECO:0000313" key="5">
    <source>
        <dbReference type="Ensembl" id="ENSCABP00000011681.1"/>
    </source>
</evidence>
<dbReference type="Pfam" id="PF00049">
    <property type="entry name" value="Insulin"/>
    <property type="match status" value="1"/>
</dbReference>
<dbReference type="GO" id="GO:0051897">
    <property type="term" value="P:positive regulation of phosphatidylinositol 3-kinase/protein kinase B signal transduction"/>
    <property type="evidence" value="ECO:0007669"/>
    <property type="project" value="TreeGrafter"/>
</dbReference>
<dbReference type="InterPro" id="IPR016179">
    <property type="entry name" value="Insulin-like"/>
</dbReference>
<feature type="transmembrane region" description="Helical" evidence="3">
    <location>
        <begin position="80"/>
        <end position="98"/>
    </location>
</feature>
<dbReference type="GO" id="GO:0043066">
    <property type="term" value="P:negative regulation of apoptotic process"/>
    <property type="evidence" value="ECO:0007669"/>
    <property type="project" value="TreeGrafter"/>
</dbReference>
<keyword evidence="6" id="KW-1185">Reference proteome</keyword>
<dbReference type="GO" id="GO:0048009">
    <property type="term" value="P:insulin-like growth factor receptor signaling pathway"/>
    <property type="evidence" value="ECO:0007669"/>
    <property type="project" value="TreeGrafter"/>
</dbReference>
<evidence type="ECO:0000256" key="1">
    <source>
        <dbReference type="ARBA" id="ARBA00009034"/>
    </source>
</evidence>
<comment type="similarity">
    <text evidence="1">Belongs to the insulin family.</text>
</comment>
<dbReference type="SUPFAM" id="SSF56994">
    <property type="entry name" value="Insulin-like"/>
    <property type="match status" value="1"/>
</dbReference>
<dbReference type="PANTHER" id="PTHR46845:SF1">
    <property type="entry name" value="INSULIN-LIKE GROWTH FACTOR I"/>
    <property type="match status" value="1"/>
</dbReference>
<keyword evidence="2" id="KW-1015">Disulfide bond</keyword>
<dbReference type="GO" id="GO:0005179">
    <property type="term" value="F:hormone activity"/>
    <property type="evidence" value="ECO:0007669"/>
    <property type="project" value="InterPro"/>
</dbReference>
<name>A0A8C0IPQ4_CHEAB</name>
<evidence type="ECO:0000313" key="6">
    <source>
        <dbReference type="Proteomes" id="UP000694404"/>
    </source>
</evidence>
<keyword evidence="3" id="KW-0472">Membrane</keyword>
<keyword evidence="3" id="KW-0812">Transmembrane</keyword>
<sequence length="154" mass="17674">MENINSFSTQLLKCCFCDFLKVKMHTVSYIHLFYLGLCLLTLTNSATAGPETLCGAELVDALQFVCGDRGFYFSKSTPSIMLWYMNVSICILLDVLCTKISGNRKQVKYISHHVKNTLRSNIWFERGNLEGSRQKVTTSKYPYTTSIQFRQRQN</sequence>
<reference evidence="5" key="2">
    <citation type="submission" date="2025-09" db="UniProtKB">
        <authorList>
            <consortium name="Ensembl"/>
        </authorList>
    </citation>
    <scope>IDENTIFICATION</scope>
</reference>
<feature type="domain" description="Insulin-like" evidence="4">
    <location>
        <begin position="51"/>
        <end position="97"/>
    </location>
</feature>
<dbReference type="AlphaFoldDB" id="A0A8C0IPQ4"/>
<evidence type="ECO:0000256" key="3">
    <source>
        <dbReference type="SAM" id="Phobius"/>
    </source>
</evidence>
<reference evidence="5" key="1">
    <citation type="submission" date="2025-08" db="UniProtKB">
        <authorList>
            <consortium name="Ensembl"/>
        </authorList>
    </citation>
    <scope>IDENTIFICATION</scope>
</reference>
<keyword evidence="3" id="KW-1133">Transmembrane helix</keyword>
<evidence type="ECO:0000259" key="4">
    <source>
        <dbReference type="SMART" id="SM00078"/>
    </source>
</evidence>
<dbReference type="PANTHER" id="PTHR46845">
    <property type="entry name" value="INSULIN-LIKE GROWTH FACTOR I"/>
    <property type="match status" value="1"/>
</dbReference>
<dbReference type="GeneTree" id="ENSGT00940000159081"/>
<dbReference type="InterPro" id="IPR036438">
    <property type="entry name" value="Insulin-like_sf"/>
</dbReference>
<proteinExistence type="inferred from homology"/>
<dbReference type="Ensembl" id="ENSCABT00000012799.1">
    <property type="protein sequence ID" value="ENSCABP00000011681.1"/>
    <property type="gene ID" value="ENSCABG00000008714.1"/>
</dbReference>
<evidence type="ECO:0000256" key="2">
    <source>
        <dbReference type="ARBA" id="ARBA00023157"/>
    </source>
</evidence>
<organism evidence="5 6">
    <name type="scientific">Chelonoidis abingdonii</name>
    <name type="common">Abingdon island giant tortoise</name>
    <name type="synonym">Testudo abingdonii</name>
    <dbReference type="NCBI Taxonomy" id="106734"/>
    <lineage>
        <taxon>Eukaryota</taxon>
        <taxon>Metazoa</taxon>
        <taxon>Chordata</taxon>
        <taxon>Craniata</taxon>
        <taxon>Vertebrata</taxon>
        <taxon>Euteleostomi</taxon>
        <taxon>Archelosauria</taxon>
        <taxon>Testudinata</taxon>
        <taxon>Testudines</taxon>
        <taxon>Cryptodira</taxon>
        <taxon>Durocryptodira</taxon>
        <taxon>Testudinoidea</taxon>
        <taxon>Testudinidae</taxon>
        <taxon>Chelonoidis</taxon>
    </lineage>
</organism>
<dbReference type="GO" id="GO:0005159">
    <property type="term" value="F:insulin-like growth factor receptor binding"/>
    <property type="evidence" value="ECO:0007669"/>
    <property type="project" value="TreeGrafter"/>
</dbReference>
<dbReference type="Proteomes" id="UP000694404">
    <property type="component" value="Unplaced"/>
</dbReference>
<protein>
    <submittedName>
        <fullName evidence="5">Insulin like growth factor 1</fullName>
    </submittedName>
</protein>
<dbReference type="GO" id="GO:0008284">
    <property type="term" value="P:positive regulation of cell population proliferation"/>
    <property type="evidence" value="ECO:0007669"/>
    <property type="project" value="TreeGrafter"/>
</dbReference>
<dbReference type="Gene3D" id="1.10.100.10">
    <property type="entry name" value="Insulin-like"/>
    <property type="match status" value="1"/>
</dbReference>
<dbReference type="GO" id="GO:0008283">
    <property type="term" value="P:cell population proliferation"/>
    <property type="evidence" value="ECO:0007669"/>
    <property type="project" value="TreeGrafter"/>
</dbReference>